<dbReference type="SUPFAM" id="SSF103473">
    <property type="entry name" value="MFS general substrate transporter"/>
    <property type="match status" value="1"/>
</dbReference>
<gene>
    <name evidence="9" type="ORF">J2S23_000940</name>
</gene>
<evidence type="ECO:0000256" key="7">
    <source>
        <dbReference type="SAM" id="Phobius"/>
    </source>
</evidence>
<feature type="transmembrane region" description="Helical" evidence="7">
    <location>
        <begin position="325"/>
        <end position="347"/>
    </location>
</feature>
<dbReference type="EMBL" id="JAUSTM010000007">
    <property type="protein sequence ID" value="MDQ0222388.1"/>
    <property type="molecule type" value="Genomic_DNA"/>
</dbReference>
<feature type="transmembrane region" description="Helical" evidence="7">
    <location>
        <begin position="270"/>
        <end position="287"/>
    </location>
</feature>
<dbReference type="PANTHER" id="PTHR23514:SF3">
    <property type="entry name" value="BYPASS OF STOP CODON PROTEIN 6"/>
    <property type="match status" value="1"/>
</dbReference>
<protein>
    <submittedName>
        <fullName evidence="9">MFS family arabinose efflux permease</fullName>
    </submittedName>
</protein>
<dbReference type="InterPro" id="IPR051788">
    <property type="entry name" value="MFS_Transporter"/>
</dbReference>
<evidence type="ECO:0000256" key="1">
    <source>
        <dbReference type="ARBA" id="ARBA00004651"/>
    </source>
</evidence>
<comment type="subcellular location">
    <subcellularLocation>
        <location evidence="1">Cell membrane</location>
        <topology evidence="1">Multi-pass membrane protein</topology>
    </subcellularLocation>
</comment>
<keyword evidence="3" id="KW-0813">Transport</keyword>
<dbReference type="InterPro" id="IPR036259">
    <property type="entry name" value="MFS_trans_sf"/>
</dbReference>
<keyword evidence="10" id="KW-1185">Reference proteome</keyword>
<evidence type="ECO:0000256" key="2">
    <source>
        <dbReference type="ARBA" id="ARBA00008335"/>
    </source>
</evidence>
<organism evidence="9 10">
    <name type="scientific">Streptococcus moroccensis</name>
    <dbReference type="NCBI Taxonomy" id="1451356"/>
    <lineage>
        <taxon>Bacteria</taxon>
        <taxon>Bacillati</taxon>
        <taxon>Bacillota</taxon>
        <taxon>Bacilli</taxon>
        <taxon>Lactobacillales</taxon>
        <taxon>Streptococcaceae</taxon>
        <taxon>Streptococcus</taxon>
    </lineage>
</organism>
<feature type="transmembrane region" description="Helical" evidence="7">
    <location>
        <begin position="141"/>
        <end position="159"/>
    </location>
</feature>
<feature type="transmembrane region" description="Helical" evidence="7">
    <location>
        <begin position="243"/>
        <end position="263"/>
    </location>
</feature>
<keyword evidence="5 7" id="KW-1133">Transmembrane helix</keyword>
<accession>A0ABT9YQV5</accession>
<dbReference type="InterPro" id="IPR020846">
    <property type="entry name" value="MFS_dom"/>
</dbReference>
<dbReference type="RefSeq" id="WP_307121588.1">
    <property type="nucleotide sequence ID" value="NZ_JAUSTM010000007.1"/>
</dbReference>
<feature type="transmembrane region" description="Helical" evidence="7">
    <location>
        <begin position="44"/>
        <end position="61"/>
    </location>
</feature>
<comment type="caution">
    <text evidence="9">The sequence shown here is derived from an EMBL/GenBank/DDBJ whole genome shotgun (WGS) entry which is preliminary data.</text>
</comment>
<keyword evidence="4 7" id="KW-0812">Transmembrane</keyword>
<feature type="transmembrane region" description="Helical" evidence="7">
    <location>
        <begin position="293"/>
        <end position="313"/>
    </location>
</feature>
<keyword evidence="6 7" id="KW-0472">Membrane</keyword>
<evidence type="ECO:0000256" key="6">
    <source>
        <dbReference type="ARBA" id="ARBA00023136"/>
    </source>
</evidence>
<reference evidence="9 10" key="1">
    <citation type="submission" date="2023-07" db="EMBL/GenBank/DDBJ databases">
        <title>Genomic Encyclopedia of Type Strains, Phase IV (KMG-IV): sequencing the most valuable type-strain genomes for metagenomic binning, comparative biology and taxonomic classification.</title>
        <authorList>
            <person name="Goeker M."/>
        </authorList>
    </citation>
    <scope>NUCLEOTIDE SEQUENCE [LARGE SCALE GENOMIC DNA]</scope>
    <source>
        <strain evidence="9 10">DSM 105143</strain>
    </source>
</reference>
<feature type="domain" description="Major facilitator superfamily (MFS) profile" evidence="8">
    <location>
        <begin position="1"/>
        <end position="384"/>
    </location>
</feature>
<feature type="transmembrane region" description="Helical" evidence="7">
    <location>
        <begin position="165"/>
        <end position="182"/>
    </location>
</feature>
<dbReference type="InterPro" id="IPR011701">
    <property type="entry name" value="MFS"/>
</dbReference>
<evidence type="ECO:0000256" key="5">
    <source>
        <dbReference type="ARBA" id="ARBA00022989"/>
    </source>
</evidence>
<feature type="transmembrane region" description="Helical" evidence="7">
    <location>
        <begin position="359"/>
        <end position="378"/>
    </location>
</feature>
<evidence type="ECO:0000313" key="10">
    <source>
        <dbReference type="Proteomes" id="UP001223079"/>
    </source>
</evidence>
<name>A0ABT9YQV5_9STRE</name>
<evidence type="ECO:0000313" key="9">
    <source>
        <dbReference type="EMBL" id="MDQ0222388.1"/>
    </source>
</evidence>
<comment type="similarity">
    <text evidence="2">Belongs to the major facilitator superfamily.</text>
</comment>
<feature type="transmembrane region" description="Helical" evidence="7">
    <location>
        <begin position="97"/>
        <end position="120"/>
    </location>
</feature>
<dbReference type="Proteomes" id="UP001223079">
    <property type="component" value="Unassembled WGS sequence"/>
</dbReference>
<dbReference type="PROSITE" id="PS50850">
    <property type="entry name" value="MFS"/>
    <property type="match status" value="1"/>
</dbReference>
<sequence length="388" mass="41799">MQRFLEKMSILSLSFMLVSTFAVSPALPAMLDHFAQDGYSEQQVGFLITVTSFAIMTSLVLNPVLTRWVSERAMISIGLLLVALGGSVPLLSQVYAILFIGRLFLGFGLGMINARAINMVSTHFKGKERLQMMGLRGSTEVLGSAILTAIVGALLGFGWPIAFSIYLLALVVLFLYLRFVPAEADKAEEALDGPKAKLSQRDWLRALGLAVVAFFVINVNSALTLRIPVMVQESGIATPQQASLILSAMMLMGILAGMAFSHLLGHLKNALLPVSVLIFSLCILLVTQPMNLLVLYIGAMVTGFFYSLVLTLVFNMASEQTPQALLNAVMTIILVGCNTGGATSSLLPPLLEKLPTFGAGAYGIYALAGLVLSIILFWKMRQNSVNES</sequence>
<feature type="transmembrane region" description="Helical" evidence="7">
    <location>
        <begin position="203"/>
        <end position="223"/>
    </location>
</feature>
<proteinExistence type="inferred from homology"/>
<evidence type="ECO:0000256" key="4">
    <source>
        <dbReference type="ARBA" id="ARBA00022692"/>
    </source>
</evidence>
<dbReference type="PANTHER" id="PTHR23514">
    <property type="entry name" value="BYPASS OF STOP CODON PROTEIN 6"/>
    <property type="match status" value="1"/>
</dbReference>
<dbReference type="Pfam" id="PF07690">
    <property type="entry name" value="MFS_1"/>
    <property type="match status" value="1"/>
</dbReference>
<evidence type="ECO:0000259" key="8">
    <source>
        <dbReference type="PROSITE" id="PS50850"/>
    </source>
</evidence>
<feature type="transmembrane region" description="Helical" evidence="7">
    <location>
        <begin position="73"/>
        <end position="91"/>
    </location>
</feature>
<dbReference type="Gene3D" id="1.20.1250.20">
    <property type="entry name" value="MFS general substrate transporter like domains"/>
    <property type="match status" value="2"/>
</dbReference>
<evidence type="ECO:0000256" key="3">
    <source>
        <dbReference type="ARBA" id="ARBA00022448"/>
    </source>
</evidence>